<dbReference type="InterPro" id="IPR023753">
    <property type="entry name" value="FAD/NAD-binding_dom"/>
</dbReference>
<reference evidence="5 6" key="1">
    <citation type="submission" date="2017-03" db="EMBL/GenBank/DDBJ databases">
        <title>Complete genome sequence of Candidatus 'Thiodictyon syntrophicum' sp. nov. strain Cad16T, a photolithoautotroph purple sulfur bacterium isolated from an alpine meromictic lake.</title>
        <authorList>
            <person name="Luedin S.M."/>
            <person name="Pothier J.F."/>
            <person name="Danza F."/>
            <person name="Storelli N."/>
            <person name="Wittwer M."/>
            <person name="Tonolla M."/>
        </authorList>
    </citation>
    <scope>NUCLEOTIDE SEQUENCE [LARGE SCALE GENOMIC DNA]</scope>
    <source>
        <strain evidence="5 6">Cad16T</strain>
    </source>
</reference>
<keyword evidence="6" id="KW-1185">Reference proteome</keyword>
<dbReference type="PANTHER" id="PTHR43100">
    <property type="entry name" value="GLUTAMATE SYNTHASE [NADPH] SMALL CHAIN"/>
    <property type="match status" value="1"/>
</dbReference>
<organism evidence="5 6">
    <name type="scientific">Candidatus Thiodictyon syntrophicum</name>
    <dbReference type="NCBI Taxonomy" id="1166950"/>
    <lineage>
        <taxon>Bacteria</taxon>
        <taxon>Pseudomonadati</taxon>
        <taxon>Pseudomonadota</taxon>
        <taxon>Gammaproteobacteria</taxon>
        <taxon>Chromatiales</taxon>
        <taxon>Chromatiaceae</taxon>
        <taxon>Thiodictyon</taxon>
    </lineage>
</organism>
<dbReference type="InterPro" id="IPR051394">
    <property type="entry name" value="Glutamate_Synthase"/>
</dbReference>
<evidence type="ECO:0000313" key="5">
    <source>
        <dbReference type="EMBL" id="AUB83445.1"/>
    </source>
</evidence>
<dbReference type="AlphaFoldDB" id="A0A2K8UD26"/>
<evidence type="ECO:0000256" key="2">
    <source>
        <dbReference type="ARBA" id="ARBA00023004"/>
    </source>
</evidence>
<dbReference type="GO" id="GO:0051536">
    <property type="term" value="F:iron-sulfur cluster binding"/>
    <property type="evidence" value="ECO:0007669"/>
    <property type="project" value="UniProtKB-KW"/>
</dbReference>
<name>A0A2K8UD26_9GAMM</name>
<dbReference type="InterPro" id="IPR017900">
    <property type="entry name" value="4Fe4S_Fe_S_CS"/>
</dbReference>
<dbReference type="NCBIfam" id="NF009410">
    <property type="entry name" value="PRK12771.1"/>
    <property type="match status" value="1"/>
</dbReference>
<evidence type="ECO:0000259" key="4">
    <source>
        <dbReference type="PROSITE" id="PS51379"/>
    </source>
</evidence>
<keyword evidence="3" id="KW-0411">Iron-sulfur</keyword>
<dbReference type="Gene3D" id="3.30.70.20">
    <property type="match status" value="1"/>
</dbReference>
<dbReference type="KEGG" id="tsy:THSYN_22505"/>
<feature type="domain" description="4Fe-4S ferredoxin-type" evidence="4">
    <location>
        <begin position="624"/>
        <end position="653"/>
    </location>
</feature>
<dbReference type="PRINTS" id="PR00419">
    <property type="entry name" value="ADXRDTASE"/>
</dbReference>
<proteinExistence type="predicted"/>
<dbReference type="EMBL" id="CP020370">
    <property type="protein sequence ID" value="AUB83445.1"/>
    <property type="molecule type" value="Genomic_DNA"/>
</dbReference>
<dbReference type="OrthoDB" id="9803192at2"/>
<protein>
    <submittedName>
        <fullName evidence="5">Glutamate synthase</fullName>
    </submittedName>
</protein>
<dbReference type="InterPro" id="IPR009051">
    <property type="entry name" value="Helical_ferredxn"/>
</dbReference>
<keyword evidence="1" id="KW-0479">Metal-binding</keyword>
<dbReference type="PROSITE" id="PS51379">
    <property type="entry name" value="4FE4S_FER_2"/>
    <property type="match status" value="2"/>
</dbReference>
<accession>A0A2K8UD26</accession>
<dbReference type="Gene3D" id="3.50.50.60">
    <property type="entry name" value="FAD/NAD(P)-binding domain"/>
    <property type="match status" value="2"/>
</dbReference>
<evidence type="ECO:0000313" key="6">
    <source>
        <dbReference type="Proteomes" id="UP000232638"/>
    </source>
</evidence>
<dbReference type="Proteomes" id="UP000232638">
    <property type="component" value="Chromosome"/>
</dbReference>
<dbReference type="SUPFAM" id="SSF51971">
    <property type="entry name" value="Nucleotide-binding domain"/>
    <property type="match status" value="1"/>
</dbReference>
<dbReference type="InterPro" id="IPR017896">
    <property type="entry name" value="4Fe4S_Fe-S-bd"/>
</dbReference>
<dbReference type="PROSITE" id="PS00198">
    <property type="entry name" value="4FE4S_FER_1"/>
    <property type="match status" value="1"/>
</dbReference>
<evidence type="ECO:0000256" key="1">
    <source>
        <dbReference type="ARBA" id="ARBA00022723"/>
    </source>
</evidence>
<keyword evidence="2" id="KW-0408">Iron</keyword>
<dbReference type="Pfam" id="PF07992">
    <property type="entry name" value="Pyr_redox_2"/>
    <property type="match status" value="1"/>
</dbReference>
<dbReference type="SUPFAM" id="SSF54862">
    <property type="entry name" value="4Fe-4S ferredoxins"/>
    <property type="match status" value="1"/>
</dbReference>
<dbReference type="GO" id="GO:0046872">
    <property type="term" value="F:metal ion binding"/>
    <property type="evidence" value="ECO:0007669"/>
    <property type="project" value="UniProtKB-KW"/>
</dbReference>
<sequence>MVTPGNETKTKPSWRRYVDGQQEWESWTDKIFAQDTSHKCPTYVNKTPPCQGSCPSGEDIRGWLAIVRQQEKPPAGVSWEEYAFQRASDANPFPALMGRVCPAPCQVGCNRNELEDFVGINAVEQFLGDTAIANGYAFAPAPALSGKRVAIIGGGPAGLAGAYQLRRLGHACTIFEANEGLGGMFRYGIPGYRVPRDTLDAEIQRILDLGEIEVRFKTKVGLDVAVSDLDQEFDAVLWTIGCQSGRGLPVPGWAGTPNCVSGVAFLKAFNEGRMKVTAERVVCVGGGDTSIDVVSVARRLGHSTKTGPGALPEAVVRDGYVAHDSALAAAAEGAHVTLTSLFTREAMTASEHEVHDATYEGVTILDGVMPLEVLLGADGRATGLKVADCRMTDGRPVQVEGTERVLPADLIVSAIGQGGDLTGLEALDNGRGFINADKLYQVPNRPGHFVAGDIVRPHLLTTAIGAAWVAADSIDAYLRHAEQRRRPKVDVHHFNLLEKLIEADLAPTPFKVQDQGDLRGTSDGSYAIHNYEDRSGAEVIGQDELFLAHFNYHPRHLRQEEVPSAEAVLGHFKERVIGLTATEAIDEAKRCMSCGMCFECDNCVIFCPQGAVYRVDKGSRTTGRYVATDYAKCIGCHICADVCPTGYIKMGLGE</sequence>
<evidence type="ECO:0000256" key="3">
    <source>
        <dbReference type="ARBA" id="ARBA00023014"/>
    </source>
</evidence>
<dbReference type="SUPFAM" id="SSF46548">
    <property type="entry name" value="alpha-helical ferredoxin"/>
    <property type="match status" value="1"/>
</dbReference>
<dbReference type="Pfam" id="PF14691">
    <property type="entry name" value="Fer4_20"/>
    <property type="match status" value="1"/>
</dbReference>
<dbReference type="InterPro" id="IPR028261">
    <property type="entry name" value="DPD_II"/>
</dbReference>
<gene>
    <name evidence="5" type="ORF">THSYN_22505</name>
</gene>
<dbReference type="Pfam" id="PF12838">
    <property type="entry name" value="Fer4_7"/>
    <property type="match status" value="1"/>
</dbReference>
<dbReference type="GO" id="GO:0016491">
    <property type="term" value="F:oxidoreductase activity"/>
    <property type="evidence" value="ECO:0007669"/>
    <property type="project" value="InterPro"/>
</dbReference>
<dbReference type="RefSeq" id="WP_100921132.1">
    <property type="nucleotide sequence ID" value="NZ_CP020370.1"/>
</dbReference>
<dbReference type="Gene3D" id="1.10.1060.10">
    <property type="entry name" value="Alpha-helical ferredoxin"/>
    <property type="match status" value="1"/>
</dbReference>
<dbReference type="InterPro" id="IPR036188">
    <property type="entry name" value="FAD/NAD-bd_sf"/>
</dbReference>
<feature type="domain" description="4Fe-4S ferredoxin-type" evidence="4">
    <location>
        <begin position="588"/>
        <end position="617"/>
    </location>
</feature>
<dbReference type="PANTHER" id="PTHR43100:SF2">
    <property type="entry name" value="BNAA03G19380D PROTEIN"/>
    <property type="match status" value="1"/>
</dbReference>